<dbReference type="EMBL" id="CM029042">
    <property type="protein sequence ID" value="KAG2619659.1"/>
    <property type="molecule type" value="Genomic_DNA"/>
</dbReference>
<dbReference type="Proteomes" id="UP000823388">
    <property type="component" value="Chromosome 3N"/>
</dbReference>
<organism evidence="2 3">
    <name type="scientific">Panicum virgatum</name>
    <name type="common">Blackwell switchgrass</name>
    <dbReference type="NCBI Taxonomy" id="38727"/>
    <lineage>
        <taxon>Eukaryota</taxon>
        <taxon>Viridiplantae</taxon>
        <taxon>Streptophyta</taxon>
        <taxon>Embryophyta</taxon>
        <taxon>Tracheophyta</taxon>
        <taxon>Spermatophyta</taxon>
        <taxon>Magnoliopsida</taxon>
        <taxon>Liliopsida</taxon>
        <taxon>Poales</taxon>
        <taxon>Poaceae</taxon>
        <taxon>PACMAD clade</taxon>
        <taxon>Panicoideae</taxon>
        <taxon>Panicodae</taxon>
        <taxon>Paniceae</taxon>
        <taxon>Panicinae</taxon>
        <taxon>Panicum</taxon>
        <taxon>Panicum sect. Hiantes</taxon>
    </lineage>
</organism>
<protein>
    <submittedName>
        <fullName evidence="2">Uncharacterized protein</fullName>
    </submittedName>
</protein>
<keyword evidence="3" id="KW-1185">Reference proteome</keyword>
<sequence length="120" mass="13118">MVCSLFLLQRQGRRGSTRGAAKTAGRWGGPEVMYLSRGTPRPGPSLFGPCNRMAVCSGINLATAHPRLEDCHRETRKSPAPLSSPAMLAGRRRRPPGPSSRFRLPASQFESPSANCRRRC</sequence>
<dbReference type="AlphaFoldDB" id="A0A8T0UGL4"/>
<evidence type="ECO:0000313" key="2">
    <source>
        <dbReference type="EMBL" id="KAG2619659.1"/>
    </source>
</evidence>
<evidence type="ECO:0000313" key="3">
    <source>
        <dbReference type="Proteomes" id="UP000823388"/>
    </source>
</evidence>
<reference evidence="2" key="1">
    <citation type="submission" date="2020-05" db="EMBL/GenBank/DDBJ databases">
        <title>WGS assembly of Panicum virgatum.</title>
        <authorList>
            <person name="Lovell J.T."/>
            <person name="Jenkins J."/>
            <person name="Shu S."/>
            <person name="Juenger T.E."/>
            <person name="Schmutz J."/>
        </authorList>
    </citation>
    <scope>NUCLEOTIDE SEQUENCE</scope>
    <source>
        <strain evidence="2">AP13</strain>
    </source>
</reference>
<gene>
    <name evidence="2" type="ORF">PVAP13_3NG124600</name>
</gene>
<name>A0A8T0UGL4_PANVG</name>
<comment type="caution">
    <text evidence="2">The sequence shown here is derived from an EMBL/GenBank/DDBJ whole genome shotgun (WGS) entry which is preliminary data.</text>
</comment>
<proteinExistence type="predicted"/>
<evidence type="ECO:0000256" key="1">
    <source>
        <dbReference type="SAM" id="MobiDB-lite"/>
    </source>
</evidence>
<accession>A0A8T0UGL4</accession>
<feature type="region of interest" description="Disordered" evidence="1">
    <location>
        <begin position="71"/>
        <end position="114"/>
    </location>
</feature>